<dbReference type="PANTHER" id="PTHR13139">
    <property type="entry name" value="RING FINGER AND CCCH-TYPE ZINC FINGER DOMAIN-CONTAINING PROTEIN"/>
    <property type="match status" value="1"/>
</dbReference>
<evidence type="ECO:0000259" key="11">
    <source>
        <dbReference type="PROSITE" id="PS50089"/>
    </source>
</evidence>
<dbReference type="Pfam" id="PF21206">
    <property type="entry name" value="Roquin_1_2-like_ROQ"/>
    <property type="match status" value="1"/>
</dbReference>
<dbReference type="EMBL" id="UFQT01002630">
    <property type="protein sequence ID" value="SSX33812.1"/>
    <property type="molecule type" value="Genomic_DNA"/>
</dbReference>
<dbReference type="GO" id="GO:0008270">
    <property type="term" value="F:zinc ion binding"/>
    <property type="evidence" value="ECO:0007669"/>
    <property type="project" value="UniProtKB-KW"/>
</dbReference>
<feature type="compositionally biased region" description="Low complexity" evidence="10">
    <location>
        <begin position="91"/>
        <end position="102"/>
    </location>
</feature>
<dbReference type="InterPro" id="IPR041523">
    <property type="entry name" value="ROQ_II"/>
</dbReference>
<dbReference type="VEuPathDB" id="VectorBase:CSON006982"/>
<dbReference type="Pfam" id="PF13445">
    <property type="entry name" value="zf-RING_UBOX"/>
    <property type="match status" value="1"/>
</dbReference>
<feature type="region of interest" description="Disordered" evidence="10">
    <location>
        <begin position="86"/>
        <end position="136"/>
    </location>
</feature>
<dbReference type="SMART" id="SM00184">
    <property type="entry name" value="RING"/>
    <property type="match status" value="1"/>
</dbReference>
<dbReference type="InterPro" id="IPR036855">
    <property type="entry name" value="Znf_CCCH_sf"/>
</dbReference>
<evidence type="ECO:0000256" key="9">
    <source>
        <dbReference type="SAM" id="Coils"/>
    </source>
</evidence>
<dbReference type="GO" id="GO:0003729">
    <property type="term" value="F:mRNA binding"/>
    <property type="evidence" value="ECO:0007669"/>
    <property type="project" value="TreeGrafter"/>
</dbReference>
<dbReference type="GO" id="GO:0035613">
    <property type="term" value="F:RNA stem-loop binding"/>
    <property type="evidence" value="ECO:0007669"/>
    <property type="project" value="TreeGrafter"/>
</dbReference>
<dbReference type="InterPro" id="IPR027370">
    <property type="entry name" value="Znf-RING_euk"/>
</dbReference>
<dbReference type="InterPro" id="IPR013083">
    <property type="entry name" value="Znf_RING/FYVE/PHD"/>
</dbReference>
<evidence type="ECO:0000313" key="13">
    <source>
        <dbReference type="EMBL" id="SSX33812.1"/>
    </source>
</evidence>
<evidence type="ECO:0000256" key="5">
    <source>
        <dbReference type="ARBA" id="ARBA00022723"/>
    </source>
</evidence>
<dbReference type="Gene3D" id="1.20.120.1790">
    <property type="match status" value="1"/>
</dbReference>
<dbReference type="EC" id="2.3.2.27" evidence="3"/>
<feature type="compositionally biased region" description="Low complexity" evidence="10">
    <location>
        <begin position="663"/>
        <end position="673"/>
    </location>
</feature>
<keyword evidence="6 8" id="KW-0863">Zinc-finger</keyword>
<dbReference type="PROSITE" id="PS50089">
    <property type="entry name" value="ZF_RING_2"/>
    <property type="match status" value="1"/>
</dbReference>
<evidence type="ECO:0000256" key="4">
    <source>
        <dbReference type="ARBA" id="ARBA00022679"/>
    </source>
</evidence>
<protein>
    <recommendedName>
        <fullName evidence="3">RING-type E3 ubiquitin transferase</fullName>
        <ecNumber evidence="3">2.3.2.27</ecNumber>
    </recommendedName>
</protein>
<dbReference type="InterPro" id="IPR001841">
    <property type="entry name" value="Znf_RING"/>
</dbReference>
<keyword evidence="5 8" id="KW-0479">Metal-binding</keyword>
<dbReference type="AlphaFoldDB" id="A0A336MTQ1"/>
<dbReference type="PROSITE" id="PS00518">
    <property type="entry name" value="ZF_RING_1"/>
    <property type="match status" value="1"/>
</dbReference>
<dbReference type="InterPro" id="IPR052249">
    <property type="entry name" value="Roquin_domain"/>
</dbReference>
<feature type="compositionally biased region" description="Low complexity" evidence="10">
    <location>
        <begin position="1010"/>
        <end position="1057"/>
    </location>
</feature>
<feature type="domain" description="RING-type" evidence="11">
    <location>
        <begin position="21"/>
        <end position="60"/>
    </location>
</feature>
<feature type="region of interest" description="Disordered" evidence="10">
    <location>
        <begin position="602"/>
        <end position="689"/>
    </location>
</feature>
<dbReference type="InterPro" id="IPR000571">
    <property type="entry name" value="Znf_CCCH"/>
</dbReference>
<gene>
    <name evidence="13" type="primary">CSON006982</name>
</gene>
<dbReference type="SUPFAM" id="SSF90229">
    <property type="entry name" value="CCCH zinc finger"/>
    <property type="match status" value="1"/>
</dbReference>
<evidence type="ECO:0000256" key="10">
    <source>
        <dbReference type="SAM" id="MobiDB-lite"/>
    </source>
</evidence>
<dbReference type="GO" id="GO:0010494">
    <property type="term" value="C:cytoplasmic stress granule"/>
    <property type="evidence" value="ECO:0007669"/>
    <property type="project" value="TreeGrafter"/>
</dbReference>
<dbReference type="InterPro" id="IPR017907">
    <property type="entry name" value="Znf_RING_CS"/>
</dbReference>
<feature type="domain" description="C3H1-type" evidence="12">
    <location>
        <begin position="459"/>
        <end position="487"/>
    </location>
</feature>
<organism evidence="13">
    <name type="scientific">Culicoides sonorensis</name>
    <name type="common">Biting midge</name>
    <dbReference type="NCBI Taxonomy" id="179676"/>
    <lineage>
        <taxon>Eukaryota</taxon>
        <taxon>Metazoa</taxon>
        <taxon>Ecdysozoa</taxon>
        <taxon>Arthropoda</taxon>
        <taxon>Hexapoda</taxon>
        <taxon>Insecta</taxon>
        <taxon>Pterygota</taxon>
        <taxon>Neoptera</taxon>
        <taxon>Endopterygota</taxon>
        <taxon>Diptera</taxon>
        <taxon>Nematocera</taxon>
        <taxon>Chironomoidea</taxon>
        <taxon>Ceratopogonidae</taxon>
        <taxon>Ceratopogoninae</taxon>
        <taxon>Culicoides</taxon>
        <taxon>Monoculicoides</taxon>
    </lineage>
</organism>
<dbReference type="GO" id="GO:0003725">
    <property type="term" value="F:double-stranded RNA binding"/>
    <property type="evidence" value="ECO:0007669"/>
    <property type="project" value="TreeGrafter"/>
</dbReference>
<evidence type="ECO:0000259" key="12">
    <source>
        <dbReference type="PROSITE" id="PS50103"/>
    </source>
</evidence>
<feature type="compositionally biased region" description="Polar residues" evidence="10">
    <location>
        <begin position="909"/>
        <end position="924"/>
    </location>
</feature>
<feature type="compositionally biased region" description="Low complexity" evidence="10">
    <location>
        <begin position="608"/>
        <end position="628"/>
    </location>
</feature>
<dbReference type="FunFam" id="1.20.120.1790:FF:000001">
    <property type="entry name" value="roquin-1 isoform X1"/>
    <property type="match status" value="1"/>
</dbReference>
<evidence type="ECO:0000256" key="3">
    <source>
        <dbReference type="ARBA" id="ARBA00012483"/>
    </source>
</evidence>
<evidence type="ECO:0000256" key="7">
    <source>
        <dbReference type="ARBA" id="ARBA00022833"/>
    </source>
</evidence>
<keyword evidence="4" id="KW-0808">Transferase</keyword>
<dbReference type="Pfam" id="PF18386">
    <property type="entry name" value="ROQ_II"/>
    <property type="match status" value="1"/>
</dbReference>
<reference evidence="13" key="1">
    <citation type="submission" date="2018-07" db="EMBL/GenBank/DDBJ databases">
        <authorList>
            <person name="Quirk P.G."/>
            <person name="Krulwich T.A."/>
        </authorList>
    </citation>
    <scope>NUCLEOTIDE SEQUENCE</scope>
</reference>
<dbReference type="SMART" id="SM00356">
    <property type="entry name" value="ZnF_C3H1"/>
    <property type="match status" value="1"/>
</dbReference>
<comment type="subcellular location">
    <subcellularLocation>
        <location evidence="2">Cytoplasm</location>
        <location evidence="2">P-body</location>
    </subcellularLocation>
</comment>
<evidence type="ECO:0000256" key="1">
    <source>
        <dbReference type="ARBA" id="ARBA00000900"/>
    </source>
</evidence>
<dbReference type="SUPFAM" id="SSF57850">
    <property type="entry name" value="RING/U-box"/>
    <property type="match status" value="1"/>
</dbReference>
<dbReference type="Gene3D" id="3.30.40.10">
    <property type="entry name" value="Zinc/RING finger domain, C3HC4 (zinc finger)"/>
    <property type="match status" value="1"/>
</dbReference>
<dbReference type="CDD" id="cd16638">
    <property type="entry name" value="mRING-HC-C3HC3D_Roquin"/>
    <property type="match status" value="1"/>
</dbReference>
<dbReference type="GO" id="GO:0000288">
    <property type="term" value="P:nuclear-transcribed mRNA catabolic process, deadenylation-dependent decay"/>
    <property type="evidence" value="ECO:0007669"/>
    <property type="project" value="TreeGrafter"/>
</dbReference>
<dbReference type="GO" id="GO:0006511">
    <property type="term" value="P:ubiquitin-dependent protein catabolic process"/>
    <property type="evidence" value="ECO:0007669"/>
    <property type="project" value="TreeGrafter"/>
</dbReference>
<dbReference type="PROSITE" id="PS50103">
    <property type="entry name" value="ZF_C3H1"/>
    <property type="match status" value="1"/>
</dbReference>
<feature type="compositionally biased region" description="Basic and acidic residues" evidence="10">
    <location>
        <begin position="111"/>
        <end position="130"/>
    </location>
</feature>
<name>A0A336MTQ1_CULSO</name>
<feature type="coiled-coil region" evidence="9">
    <location>
        <begin position="1116"/>
        <end position="1159"/>
    </location>
</feature>
<sequence length="1251" mass="138998">MEQIFKMPIQANLQWTDFLLCPICQHDFTLQRSPISLGCGHTICKLCLATLHRKQCPFDQTAIISDIDYLPVNSAILQLINCAGENKDSAPKSPSPSTSKLNSEAENLDETSDKQDVDTKDDTSIKEKTEPVVPSSVQKLSEEDLKYYNEAKTAIEELALYLKPYINGSTGNLLSRPMIRKLVTLVNCQLMEDEGKIRSLRAARSLGERTVTELILQHQNPQQLSTNLWAAVRARGCQFLGPAMQEEVLKLVLLALEDGSALSRKVLVMFVVQRLEPHFHQASKTSIGHVVQLLYRASCFKVSKREGDSSLMQLKEEYRTYEALRREHDAQIVQIATEAGLRIAPDQWSSLLYGDTAHKSHMQSIIDKLQTPQSFEQSVQELVIALQRTGDPANLSGLRTQLKHLAGIDPVSESTIPTLKECATTLDAVRHVVQGLVEFVQQHGNRKLQDTSHVLQNSKYKISFCRDLKIRGTCPRAGNCTFAHSEDELERYRAKVKKLPLRATASTPKETIEYLGEPIGRSGSFGEEHSPMRYAKNQAGTRFGHVNDNKVPGGGGGAMGSHPPLLPHLSLPANPAAMYNASPPGPMMSPQQMNNRFPPVIPPPPTPYNTDPNNFVNPNYMQQQQQQRPPIPPNNPLLANIRNFRPPSSSYGMQPPPPPPPHLNNNNNNNSNPQLPPNMYGNKMPLAASPSAPPQYVNEFYNNLMQQQMHPQSSDGVFSQANPFLKQLQNAHEYPLDKLDQRKLELIRQIIEWEQQAVSQQQKAPQIPNKIPVKSTQSLPMFRTSPTHLLNMAKESNATNNMAMQLHSLINRRREIMQEIETNKEIFGNNDIQYQSQQHQNNYTNVMHDQINGNIYSNPSKKHELLDYWGFASNSQNANPQSSATSNVTQNLPSSSSSMNQHHHHASPSMYQIDTSGATGSTNKDTFVRSDSILDDDYVPFEQTTTTSCNKFGPISRMPSNPLKQQQSLTGLDTLLNGSKSLTELAALADQHRQLHDNSPNIDTNWLHANNNNNNSSTTSPSNLNNLFNNNNNNNNNNSNSTITSTNSSNSTSSTVNHHITTSTTVQDAIIKLMSPTVTVSNNNNNNNNNLSSTESNLNKLLDVSSALYLKRLSDNNQLQMELSRVDHKIAGLRQTQSLQGKAAVIQEHQQQQQQLNQQQQPAQIPQKRKLTRLVGGLVPSDLHNPLAKANSFSSGQVSSLAATRSTSNQLPSSSSSSLFWNNETDLINAKLWGTNADATSAQSSSKSANQ</sequence>
<dbReference type="PANTHER" id="PTHR13139:SF54">
    <property type="entry name" value="RING-TYPE E3 UBIQUITIN TRANSFERASE"/>
    <property type="match status" value="1"/>
</dbReference>
<evidence type="ECO:0000256" key="8">
    <source>
        <dbReference type="PROSITE-ProRule" id="PRU00723"/>
    </source>
</evidence>
<comment type="catalytic activity">
    <reaction evidence="1">
        <text>S-ubiquitinyl-[E2 ubiquitin-conjugating enzyme]-L-cysteine + [acceptor protein]-L-lysine = [E2 ubiquitin-conjugating enzyme]-L-cysteine + N(6)-ubiquitinyl-[acceptor protein]-L-lysine.</text>
        <dbReference type="EC" id="2.3.2.27"/>
    </reaction>
</comment>
<proteinExistence type="predicted"/>
<feature type="zinc finger region" description="C3H1-type" evidence="8">
    <location>
        <begin position="459"/>
        <end position="487"/>
    </location>
</feature>
<accession>A0A336MTQ1</accession>
<feature type="compositionally biased region" description="Low complexity" evidence="10">
    <location>
        <begin position="876"/>
        <end position="887"/>
    </location>
</feature>
<dbReference type="GO" id="GO:0000932">
    <property type="term" value="C:P-body"/>
    <property type="evidence" value="ECO:0007669"/>
    <property type="project" value="UniProtKB-SubCell"/>
</dbReference>
<feature type="compositionally biased region" description="Polar residues" evidence="10">
    <location>
        <begin position="999"/>
        <end position="1009"/>
    </location>
</feature>
<dbReference type="InterPro" id="IPR048575">
    <property type="entry name" value="Roquin_1_2-like_ROQ"/>
</dbReference>
<keyword evidence="7 8" id="KW-0862">Zinc</keyword>
<feature type="region of interest" description="Disordered" evidence="10">
    <location>
        <begin position="876"/>
        <end position="924"/>
    </location>
</feature>
<evidence type="ECO:0000256" key="6">
    <source>
        <dbReference type="ARBA" id="ARBA00022771"/>
    </source>
</evidence>
<keyword evidence="9" id="KW-0175">Coiled coil</keyword>
<evidence type="ECO:0000256" key="2">
    <source>
        <dbReference type="ARBA" id="ARBA00004201"/>
    </source>
</evidence>
<feature type="region of interest" description="Disordered" evidence="10">
    <location>
        <begin position="999"/>
        <end position="1057"/>
    </location>
</feature>
<dbReference type="GO" id="GO:0000209">
    <property type="term" value="P:protein polyubiquitination"/>
    <property type="evidence" value="ECO:0007669"/>
    <property type="project" value="TreeGrafter"/>
</dbReference>
<dbReference type="GO" id="GO:0061630">
    <property type="term" value="F:ubiquitin protein ligase activity"/>
    <property type="evidence" value="ECO:0007669"/>
    <property type="project" value="UniProtKB-EC"/>
</dbReference>
<dbReference type="Gene3D" id="4.10.1000.10">
    <property type="entry name" value="Zinc finger, CCCH-type"/>
    <property type="match status" value="1"/>
</dbReference>